<evidence type="ECO:0000313" key="2">
    <source>
        <dbReference type="Proteomes" id="UP001196413"/>
    </source>
</evidence>
<accession>A0AAD5N7G6</accession>
<comment type="caution">
    <text evidence="1">The sequence shown here is derived from an EMBL/GenBank/DDBJ whole genome shotgun (WGS) entry which is preliminary data.</text>
</comment>
<dbReference type="AlphaFoldDB" id="A0AAD5N7G6"/>
<sequence length="66" mass="7262">MLIVLQLLKAAKESKAADGGAVNGRYSMNAQDTREKCPSNRGISSLTCSPMHHWFFQVRNLHATCA</sequence>
<proteinExistence type="predicted"/>
<protein>
    <submittedName>
        <fullName evidence="1">Uncharacterized protein</fullName>
    </submittedName>
</protein>
<name>A0AAD5N7G6_PARTN</name>
<keyword evidence="2" id="KW-1185">Reference proteome</keyword>
<organism evidence="1 2">
    <name type="scientific">Parelaphostrongylus tenuis</name>
    <name type="common">Meningeal worm</name>
    <dbReference type="NCBI Taxonomy" id="148309"/>
    <lineage>
        <taxon>Eukaryota</taxon>
        <taxon>Metazoa</taxon>
        <taxon>Ecdysozoa</taxon>
        <taxon>Nematoda</taxon>
        <taxon>Chromadorea</taxon>
        <taxon>Rhabditida</taxon>
        <taxon>Rhabditina</taxon>
        <taxon>Rhabditomorpha</taxon>
        <taxon>Strongyloidea</taxon>
        <taxon>Metastrongylidae</taxon>
        <taxon>Parelaphostrongylus</taxon>
    </lineage>
</organism>
<dbReference type="EMBL" id="JAHQIW010004907">
    <property type="protein sequence ID" value="KAJ1364266.1"/>
    <property type="molecule type" value="Genomic_DNA"/>
</dbReference>
<dbReference type="Proteomes" id="UP001196413">
    <property type="component" value="Unassembled WGS sequence"/>
</dbReference>
<gene>
    <name evidence="1" type="ORF">KIN20_024317</name>
</gene>
<reference evidence="1" key="1">
    <citation type="submission" date="2021-06" db="EMBL/GenBank/DDBJ databases">
        <title>Parelaphostrongylus tenuis whole genome reference sequence.</title>
        <authorList>
            <person name="Garwood T.J."/>
            <person name="Larsen P.A."/>
            <person name="Fountain-Jones N.M."/>
            <person name="Garbe J.R."/>
            <person name="Macchietto M.G."/>
            <person name="Kania S.A."/>
            <person name="Gerhold R.W."/>
            <person name="Richards J.E."/>
            <person name="Wolf T.M."/>
        </authorList>
    </citation>
    <scope>NUCLEOTIDE SEQUENCE</scope>
    <source>
        <strain evidence="1">MNPRO001-30</strain>
        <tissue evidence="1">Meninges</tissue>
    </source>
</reference>
<evidence type="ECO:0000313" key="1">
    <source>
        <dbReference type="EMBL" id="KAJ1364266.1"/>
    </source>
</evidence>